<dbReference type="Gene3D" id="1.20.5.110">
    <property type="match status" value="1"/>
</dbReference>
<evidence type="ECO:0000313" key="6">
    <source>
        <dbReference type="EMBL" id="KAK9800875.1"/>
    </source>
</evidence>
<keyword evidence="2" id="KW-0175">Coiled coil</keyword>
<dbReference type="SMART" id="SM00397">
    <property type="entry name" value="t_SNARE"/>
    <property type="match status" value="1"/>
</dbReference>
<dbReference type="InterPro" id="IPR000727">
    <property type="entry name" value="T_SNARE_dom"/>
</dbReference>
<keyword evidence="1" id="KW-0653">Protein transport</keyword>
<accession>A0AAW1NVZ2</accession>
<feature type="region of interest" description="Disordered" evidence="3">
    <location>
        <begin position="127"/>
        <end position="147"/>
    </location>
</feature>
<evidence type="ECO:0000259" key="5">
    <source>
        <dbReference type="PROSITE" id="PS50192"/>
    </source>
</evidence>
<sequence>MNISELVSRTNVIQKKYEKYTIIKDTTKLEKAADAFSALQLELIDRVNDLSLKAEEISQEKNRATKAVLNAEQRKAKANLLEVELPKLEKLVRKGKTTPEIIADREKKVVQVREAINGVADGIHAARKPGQIGAGPTRLGRGQKGPAINIDVTSVSDHRRDNADFYSHTHETRAFQAENEAAAKRTDKALDEVEKGIGTLKGIGEAIGETLKNQEGLLDAMEDKVDDAIKDLKTNNMKLKGLVTKMGSGRNFCIDIVLLCIVLAIALYIYNAVKTKSLPGTTG</sequence>
<keyword evidence="4" id="KW-0472">Membrane</keyword>
<comment type="caution">
    <text evidence="6">The sequence shown here is derived from an EMBL/GenBank/DDBJ whole genome shotgun (WGS) entry which is preliminary data.</text>
</comment>
<evidence type="ECO:0000256" key="2">
    <source>
        <dbReference type="SAM" id="Coils"/>
    </source>
</evidence>
<proteinExistence type="predicted"/>
<keyword evidence="7" id="KW-1185">Reference proteome</keyword>
<organism evidence="6 7">
    <name type="scientific">Symbiochloris irregularis</name>
    <dbReference type="NCBI Taxonomy" id="706552"/>
    <lineage>
        <taxon>Eukaryota</taxon>
        <taxon>Viridiplantae</taxon>
        <taxon>Chlorophyta</taxon>
        <taxon>core chlorophytes</taxon>
        <taxon>Trebouxiophyceae</taxon>
        <taxon>Trebouxiales</taxon>
        <taxon>Trebouxiaceae</taxon>
        <taxon>Symbiochloris</taxon>
    </lineage>
</organism>
<feature type="domain" description="T-SNARE coiled-coil homology" evidence="5">
    <location>
        <begin position="180"/>
        <end position="242"/>
    </location>
</feature>
<protein>
    <recommendedName>
        <fullName evidence="5">t-SNARE coiled-coil homology domain-containing protein</fullName>
    </recommendedName>
</protein>
<gene>
    <name evidence="6" type="ORF">WJX73_004063</name>
</gene>
<reference evidence="6 7" key="1">
    <citation type="journal article" date="2024" name="Nat. Commun.">
        <title>Phylogenomics reveals the evolutionary origins of lichenization in chlorophyte algae.</title>
        <authorList>
            <person name="Puginier C."/>
            <person name="Libourel C."/>
            <person name="Otte J."/>
            <person name="Skaloud P."/>
            <person name="Haon M."/>
            <person name="Grisel S."/>
            <person name="Petersen M."/>
            <person name="Berrin J.G."/>
            <person name="Delaux P.M."/>
            <person name="Dal Grande F."/>
            <person name="Keller J."/>
        </authorList>
    </citation>
    <scope>NUCLEOTIDE SEQUENCE [LARGE SCALE GENOMIC DNA]</scope>
    <source>
        <strain evidence="6 7">SAG 2036</strain>
    </source>
</reference>
<feature type="transmembrane region" description="Helical" evidence="4">
    <location>
        <begin position="252"/>
        <end position="270"/>
    </location>
</feature>
<name>A0AAW1NVZ2_9CHLO</name>
<evidence type="ECO:0000256" key="3">
    <source>
        <dbReference type="SAM" id="MobiDB-lite"/>
    </source>
</evidence>
<dbReference type="AlphaFoldDB" id="A0AAW1NVZ2"/>
<dbReference type="CDD" id="cd15841">
    <property type="entry name" value="SNARE_Qc"/>
    <property type="match status" value="1"/>
</dbReference>
<dbReference type="SUPFAM" id="SSF58038">
    <property type="entry name" value="SNARE fusion complex"/>
    <property type="match status" value="1"/>
</dbReference>
<evidence type="ECO:0000313" key="7">
    <source>
        <dbReference type="Proteomes" id="UP001465755"/>
    </source>
</evidence>
<dbReference type="EMBL" id="JALJOQ010000078">
    <property type="protein sequence ID" value="KAK9800875.1"/>
    <property type="molecule type" value="Genomic_DNA"/>
</dbReference>
<evidence type="ECO:0000256" key="4">
    <source>
        <dbReference type="SAM" id="Phobius"/>
    </source>
</evidence>
<feature type="coiled-coil region" evidence="2">
    <location>
        <begin position="47"/>
        <end position="74"/>
    </location>
</feature>
<keyword evidence="4" id="KW-1133">Transmembrane helix</keyword>
<dbReference type="GO" id="GO:0015031">
    <property type="term" value="P:protein transport"/>
    <property type="evidence" value="ECO:0007669"/>
    <property type="project" value="UniProtKB-KW"/>
</dbReference>
<keyword evidence="4" id="KW-0812">Transmembrane</keyword>
<evidence type="ECO:0000256" key="1">
    <source>
        <dbReference type="ARBA" id="ARBA00022927"/>
    </source>
</evidence>
<dbReference type="PROSITE" id="PS50192">
    <property type="entry name" value="T_SNARE"/>
    <property type="match status" value="1"/>
</dbReference>
<keyword evidence="1" id="KW-0813">Transport</keyword>
<dbReference type="Proteomes" id="UP001465755">
    <property type="component" value="Unassembled WGS sequence"/>
</dbReference>